<evidence type="ECO:0000313" key="4">
    <source>
        <dbReference type="WBParaSite" id="SMTH1_31260.1"/>
    </source>
</evidence>
<dbReference type="InterPro" id="IPR000504">
    <property type="entry name" value="RRM_dom"/>
</dbReference>
<proteinExistence type="predicted"/>
<dbReference type="InterPro" id="IPR035979">
    <property type="entry name" value="RBD_domain_sf"/>
</dbReference>
<dbReference type="Pfam" id="PF00076">
    <property type="entry name" value="RRM_1"/>
    <property type="match status" value="1"/>
</dbReference>
<organism evidence="3 4">
    <name type="scientific">Schistosoma mattheei</name>
    <dbReference type="NCBI Taxonomy" id="31246"/>
    <lineage>
        <taxon>Eukaryota</taxon>
        <taxon>Metazoa</taxon>
        <taxon>Spiralia</taxon>
        <taxon>Lophotrochozoa</taxon>
        <taxon>Platyhelminthes</taxon>
        <taxon>Trematoda</taxon>
        <taxon>Digenea</taxon>
        <taxon>Strigeidida</taxon>
        <taxon>Schistosomatoidea</taxon>
        <taxon>Schistosomatidae</taxon>
        <taxon>Schistosoma</taxon>
    </lineage>
</organism>
<dbReference type="InterPro" id="IPR050441">
    <property type="entry name" value="RBM"/>
</dbReference>
<keyword evidence="1" id="KW-0694">RNA-binding</keyword>
<evidence type="ECO:0000256" key="1">
    <source>
        <dbReference type="PROSITE-ProRule" id="PRU00176"/>
    </source>
</evidence>
<evidence type="ECO:0000259" key="2">
    <source>
        <dbReference type="PROSITE" id="PS50102"/>
    </source>
</evidence>
<dbReference type="SUPFAM" id="SSF54928">
    <property type="entry name" value="RNA-binding domain, RBD"/>
    <property type="match status" value="2"/>
</dbReference>
<feature type="domain" description="RRM" evidence="2">
    <location>
        <begin position="108"/>
        <end position="186"/>
    </location>
</feature>
<dbReference type="InterPro" id="IPR012677">
    <property type="entry name" value="Nucleotide-bd_a/b_plait_sf"/>
</dbReference>
<dbReference type="SMART" id="SM00360">
    <property type="entry name" value="RRM"/>
    <property type="match status" value="2"/>
</dbReference>
<dbReference type="GO" id="GO:0003723">
    <property type="term" value="F:RNA binding"/>
    <property type="evidence" value="ECO:0007669"/>
    <property type="project" value="UniProtKB-UniRule"/>
</dbReference>
<sequence length="249" mass="29106">MIRKRVAYIAKIKGFSREVKIKNVKRFFKPIRIKDFRVLKNGIGLVFFKNHQDLNEALKKKGDISGRAVKIEEHIQEENETSYVQEPDLPKWLVKTNDEIVSEILETGRLFVRNLSYACTEQDLEKLFSVHGSLSDIHLAFDHWSQVSKGFAFITFLFPSDAVKAYKSLDKTKFMDRLIHILPGQENTEPKDSFRKPLNNFYRNENFADPPKMLLSSFQNDRFQELKKDSSVGHNWNALLFVQMLLLHI</sequence>
<dbReference type="Gene3D" id="3.30.70.330">
    <property type="match status" value="2"/>
</dbReference>
<dbReference type="AlphaFoldDB" id="A0AA85B474"/>
<dbReference type="WBParaSite" id="SMTH1_31260.1">
    <property type="protein sequence ID" value="SMTH1_31260.1"/>
    <property type="gene ID" value="SMTH1_31260"/>
</dbReference>
<dbReference type="PROSITE" id="PS50102">
    <property type="entry name" value="RRM"/>
    <property type="match status" value="1"/>
</dbReference>
<dbReference type="Proteomes" id="UP000050791">
    <property type="component" value="Unassembled WGS sequence"/>
</dbReference>
<protein>
    <recommendedName>
        <fullName evidence="2">RRM domain-containing protein</fullName>
    </recommendedName>
</protein>
<accession>A0AA85B474</accession>
<reference evidence="4" key="1">
    <citation type="submission" date="2023-11" db="UniProtKB">
        <authorList>
            <consortium name="WormBaseParasite"/>
        </authorList>
    </citation>
    <scope>IDENTIFICATION</scope>
</reference>
<evidence type="ECO:0000313" key="3">
    <source>
        <dbReference type="Proteomes" id="UP000050791"/>
    </source>
</evidence>
<dbReference type="PANTHER" id="PTHR48034">
    <property type="entry name" value="TRANSFORMER-2 SEX-DETERMINING PROTEIN-RELATED"/>
    <property type="match status" value="1"/>
</dbReference>
<name>A0AA85B474_9TREM</name>